<dbReference type="InterPro" id="IPR016181">
    <property type="entry name" value="Acyl_CoA_acyltransferase"/>
</dbReference>
<dbReference type="AlphaFoldDB" id="A0A0R2L1I8"/>
<reference evidence="1 2" key="1">
    <citation type="journal article" date="2015" name="Genome Announc.">
        <title>Expanding the biotechnology potential of lactobacilli through comparative genomics of 213 strains and associated genera.</title>
        <authorList>
            <person name="Sun Z."/>
            <person name="Harris H.M."/>
            <person name="McCann A."/>
            <person name="Guo C."/>
            <person name="Argimon S."/>
            <person name="Zhang W."/>
            <person name="Yang X."/>
            <person name="Jeffery I.B."/>
            <person name="Cooney J.C."/>
            <person name="Kagawa T.F."/>
            <person name="Liu W."/>
            <person name="Song Y."/>
            <person name="Salvetti E."/>
            <person name="Wrobel A."/>
            <person name="Rasinkangas P."/>
            <person name="Parkhill J."/>
            <person name="Rea M.C."/>
            <person name="O'Sullivan O."/>
            <person name="Ritari J."/>
            <person name="Douillard F.P."/>
            <person name="Paul Ross R."/>
            <person name="Yang R."/>
            <person name="Briner A.E."/>
            <person name="Felis G.E."/>
            <person name="de Vos W.M."/>
            <person name="Barrangou R."/>
            <person name="Klaenhammer T.R."/>
            <person name="Caufield P.W."/>
            <person name="Cui Y."/>
            <person name="Zhang H."/>
            <person name="O'Toole P.W."/>
        </authorList>
    </citation>
    <scope>NUCLEOTIDE SEQUENCE [LARGE SCALE GENOMIC DNA]</scope>
    <source>
        <strain evidence="1 2">DSM 16698</strain>
    </source>
</reference>
<gene>
    <name evidence="1" type="ORF">IV44_GL001791</name>
</gene>
<dbReference type="SUPFAM" id="SSF55729">
    <property type="entry name" value="Acyl-CoA N-acyltransferases (Nat)"/>
    <property type="match status" value="1"/>
</dbReference>
<dbReference type="Proteomes" id="UP000051529">
    <property type="component" value="Unassembled WGS sequence"/>
</dbReference>
<accession>A0A0R2L1I8</accession>
<name>A0A0R2L1I8_LACAM</name>
<dbReference type="Gene3D" id="3.40.630.30">
    <property type="match status" value="1"/>
</dbReference>
<dbReference type="RefSeq" id="WP_046433041.1">
    <property type="nucleotide sequence ID" value="NZ_JQBQ01000007.1"/>
</dbReference>
<dbReference type="PATRIC" id="fig|695563.3.peg.1865"/>
<organism evidence="1 2">
    <name type="scientific">Lactobacillus amylovorus subsp. animalium DSM 16698</name>
    <dbReference type="NCBI Taxonomy" id="695563"/>
    <lineage>
        <taxon>Bacteria</taxon>
        <taxon>Bacillati</taxon>
        <taxon>Bacillota</taxon>
        <taxon>Bacilli</taxon>
        <taxon>Lactobacillales</taxon>
        <taxon>Lactobacillaceae</taxon>
        <taxon>Lactobacillus</taxon>
        <taxon>Lactobacillus amylovorus subsp. animalium</taxon>
    </lineage>
</organism>
<comment type="caution">
    <text evidence="1">The sequence shown here is derived from an EMBL/GenBank/DDBJ whole genome shotgun (WGS) entry which is preliminary data.</text>
</comment>
<sequence length="101" mass="11988">MSENTETKKYFTLSNSNDGQITSRTDLDLIKRKDATVWVMNHIFLNPDEHDPHEISLLMKQVLAYVQESGKKVWPLDPIAIKYFEKHPELNDIWYHRPFTK</sequence>
<evidence type="ECO:0008006" key="3">
    <source>
        <dbReference type="Google" id="ProtNLM"/>
    </source>
</evidence>
<evidence type="ECO:0000313" key="1">
    <source>
        <dbReference type="EMBL" id="KRN92583.1"/>
    </source>
</evidence>
<protein>
    <recommendedName>
        <fullName evidence="3">N-acetyltransferase domain-containing protein</fullName>
    </recommendedName>
</protein>
<evidence type="ECO:0000313" key="2">
    <source>
        <dbReference type="Proteomes" id="UP000051529"/>
    </source>
</evidence>
<proteinExistence type="predicted"/>
<dbReference type="EMBL" id="JQBQ01000007">
    <property type="protein sequence ID" value="KRN92583.1"/>
    <property type="molecule type" value="Genomic_DNA"/>
</dbReference>